<dbReference type="PROSITE" id="PS52016">
    <property type="entry name" value="TONB_DEPENDENT_REC_3"/>
    <property type="match status" value="1"/>
</dbReference>
<dbReference type="Pfam" id="PF00593">
    <property type="entry name" value="TonB_dep_Rec_b-barrel"/>
    <property type="match status" value="1"/>
</dbReference>
<evidence type="ECO:0000256" key="2">
    <source>
        <dbReference type="ARBA" id="ARBA00022448"/>
    </source>
</evidence>
<dbReference type="SUPFAM" id="SSF56935">
    <property type="entry name" value="Porins"/>
    <property type="match status" value="1"/>
</dbReference>
<keyword evidence="7 10" id="KW-0472">Membrane</keyword>
<dbReference type="Gene3D" id="2.40.170.20">
    <property type="entry name" value="TonB-dependent receptor, beta-barrel domain"/>
    <property type="match status" value="1"/>
</dbReference>
<evidence type="ECO:0000256" key="6">
    <source>
        <dbReference type="ARBA" id="ARBA00023077"/>
    </source>
</evidence>
<evidence type="ECO:0000256" key="9">
    <source>
        <dbReference type="ARBA" id="ARBA00023237"/>
    </source>
</evidence>
<dbReference type="eggNOG" id="COG4771">
    <property type="taxonomic scope" value="Bacteria"/>
</dbReference>
<evidence type="ECO:0000256" key="12">
    <source>
        <dbReference type="SAM" id="MobiDB-lite"/>
    </source>
</evidence>
<keyword evidence="16" id="KW-1185">Reference proteome</keyword>
<evidence type="ECO:0000256" key="7">
    <source>
        <dbReference type="ARBA" id="ARBA00023136"/>
    </source>
</evidence>
<evidence type="ECO:0000256" key="5">
    <source>
        <dbReference type="ARBA" id="ARBA00022729"/>
    </source>
</evidence>
<dbReference type="PANTHER" id="PTHR30069">
    <property type="entry name" value="TONB-DEPENDENT OUTER MEMBRANE RECEPTOR"/>
    <property type="match status" value="1"/>
</dbReference>
<feature type="domain" description="TonB-dependent receptor-like beta-barrel" evidence="13">
    <location>
        <begin position="329"/>
        <end position="769"/>
    </location>
</feature>
<evidence type="ECO:0000256" key="4">
    <source>
        <dbReference type="ARBA" id="ARBA00022692"/>
    </source>
</evidence>
<keyword evidence="5" id="KW-0732">Signal</keyword>
<dbReference type="CDD" id="cd01347">
    <property type="entry name" value="ligand_gated_channel"/>
    <property type="match status" value="1"/>
</dbReference>
<evidence type="ECO:0000256" key="11">
    <source>
        <dbReference type="RuleBase" id="RU003357"/>
    </source>
</evidence>
<dbReference type="InterPro" id="IPR000531">
    <property type="entry name" value="Beta-barrel_TonB"/>
</dbReference>
<dbReference type="EMBL" id="BASD01000009">
    <property type="protein sequence ID" value="GAD18801.1"/>
    <property type="molecule type" value="Genomic_DNA"/>
</dbReference>
<dbReference type="InterPro" id="IPR036942">
    <property type="entry name" value="Beta-barrel_TonB_sf"/>
</dbReference>
<comment type="caution">
    <text evidence="15">The sequence shown here is derived from an EMBL/GenBank/DDBJ whole genome shotgun (WGS) entry which is preliminary data.</text>
</comment>
<dbReference type="STRING" id="1325130.HFN_2213"/>
<dbReference type="Gene3D" id="2.170.130.10">
    <property type="entry name" value="TonB-dependent receptor, plug domain"/>
    <property type="match status" value="1"/>
</dbReference>
<dbReference type="InterPro" id="IPR037066">
    <property type="entry name" value="Plug_dom_sf"/>
</dbReference>
<evidence type="ECO:0000256" key="10">
    <source>
        <dbReference type="PROSITE-ProRule" id="PRU01360"/>
    </source>
</evidence>
<keyword evidence="6 11" id="KW-0798">TonB box</keyword>
<gene>
    <name evidence="15" type="ORF">HFN_2213</name>
</gene>
<keyword evidence="4 10" id="KW-0812">Transmembrane</keyword>
<reference evidence="15 16" key="1">
    <citation type="journal article" date="2013" name="Genome Announc.">
        <title>Draft Genome Sequence of Helicobacter fennelliae Strain MRY12-0050, Isolated from a Bacteremia Patient.</title>
        <authorList>
            <person name="Rimbara E."/>
            <person name="Matsui M."/>
            <person name="Mori S."/>
            <person name="Suzuki S."/>
            <person name="Suzuki M."/>
            <person name="Kim H."/>
            <person name="Sekizuka T."/>
            <person name="Kuroda M."/>
            <person name="Shibayama K."/>
        </authorList>
    </citation>
    <scope>NUCLEOTIDE SEQUENCE [LARGE SCALE GENOMIC DNA]</scope>
    <source>
        <strain evidence="15 16">MRY12-0050</strain>
    </source>
</reference>
<evidence type="ECO:0000313" key="15">
    <source>
        <dbReference type="EMBL" id="GAD18801.1"/>
    </source>
</evidence>
<dbReference type="GO" id="GO:0044718">
    <property type="term" value="P:siderophore transmembrane transport"/>
    <property type="evidence" value="ECO:0007669"/>
    <property type="project" value="TreeGrafter"/>
</dbReference>
<name>T1D0R4_9HELI</name>
<feature type="region of interest" description="Disordered" evidence="12">
    <location>
        <begin position="38"/>
        <end position="60"/>
    </location>
</feature>
<dbReference type="InterPro" id="IPR039426">
    <property type="entry name" value="TonB-dep_rcpt-like"/>
</dbReference>
<protein>
    <submittedName>
        <fullName evidence="15">TonB-dependent receptor</fullName>
    </submittedName>
</protein>
<dbReference type="AlphaFoldDB" id="T1D0R4"/>
<dbReference type="GO" id="GO:0015344">
    <property type="term" value="F:siderophore uptake transmembrane transporter activity"/>
    <property type="evidence" value="ECO:0007669"/>
    <property type="project" value="TreeGrafter"/>
</dbReference>
<evidence type="ECO:0000313" key="16">
    <source>
        <dbReference type="Proteomes" id="UP000018143"/>
    </source>
</evidence>
<dbReference type="Proteomes" id="UP000018143">
    <property type="component" value="Unassembled WGS sequence"/>
</dbReference>
<evidence type="ECO:0000256" key="1">
    <source>
        <dbReference type="ARBA" id="ARBA00004571"/>
    </source>
</evidence>
<dbReference type="OrthoDB" id="5389752at2"/>
<evidence type="ECO:0000256" key="8">
    <source>
        <dbReference type="ARBA" id="ARBA00023170"/>
    </source>
</evidence>
<evidence type="ECO:0000259" key="14">
    <source>
        <dbReference type="Pfam" id="PF07715"/>
    </source>
</evidence>
<sequence>MSFQAYRACRVYQIVAIVCVFGVMSVWADELYQTTDTNAESKKEQNPQMQNPKSEQDKKAEQNLKYDDIMLDNIVSVGTKVPSTIEQTPGNASIINQKQIKIRPNYRFTDTLRGEEGIIQPKGRGMETFDNVMVRGISNGALIMVDGVPLNDINNNTKMLTAMRAHELERVEIVRGPSSVLYGSGGLSGAVNFITKMPKELEVYGSVGYGNPFTNQNAPQNFTQWYLSAGDAFFDKRFRVKASYGGSFSNGYAADNAWVNTTGNGLDSGITGAIPSQNPQGTNILIVGDMGRQKFQTHDARIKLESDISENGILSAWVQYSNYNYIHHNQTSLLRDANGNVTWGNLNSSSNGPGTAPYAFVGGMGNEKYNQIIAASSYKHYFDENELSVLVSYMYGNDIWAGPNASATIAPSPFGGSGNLWNYTHNILNIESHFNWQVTAAHSVLFGVQEKFLNYQQNAYVMSDWRDFASAPQTQANRTDNSGGSSNFIGAFVDWRAQWLESLSTSLGVRWDLWNGFGYYKNTRTSLESAFLTSTNIADNTRNQFSPKASLNYAPISTQNLKTLFKASFGQSFRAPTFSQMFREYTRNDGVTFLGNPYLKPEVLTSYDIGFEQHFGLDSGFGGVVKLYYFDSFLNNAITILNNNYTNAQKARINGIELSYNQAFWAVLGLRLTYTWTNAKLTQNLGDIQAGNHLPNVPEHSGYAQVYYDDSRFYGSLGVEMASKQYRSLDNASQKVWGVYGASDAYYIMDMRLGLHLRHFDVSANFTNLLDYTYYAYYRAPGRAFYVEIATRI</sequence>
<proteinExistence type="inferred from homology"/>
<evidence type="ECO:0000259" key="13">
    <source>
        <dbReference type="Pfam" id="PF00593"/>
    </source>
</evidence>
<dbReference type="RefSeq" id="WP_023947695.1">
    <property type="nucleotide sequence ID" value="NZ_BASD01000009.1"/>
</dbReference>
<keyword evidence="3 10" id="KW-1134">Transmembrane beta strand</keyword>
<organism evidence="15 16">
    <name type="scientific">Helicobacter fennelliae MRY12-0050</name>
    <dbReference type="NCBI Taxonomy" id="1325130"/>
    <lineage>
        <taxon>Bacteria</taxon>
        <taxon>Pseudomonadati</taxon>
        <taxon>Campylobacterota</taxon>
        <taxon>Epsilonproteobacteria</taxon>
        <taxon>Campylobacterales</taxon>
        <taxon>Helicobacteraceae</taxon>
        <taxon>Helicobacter</taxon>
    </lineage>
</organism>
<accession>T1D0R4</accession>
<feature type="domain" description="TonB-dependent receptor plug" evidence="14">
    <location>
        <begin position="85"/>
        <end position="190"/>
    </location>
</feature>
<dbReference type="InterPro" id="IPR012910">
    <property type="entry name" value="Plug_dom"/>
</dbReference>
<evidence type="ECO:0000256" key="3">
    <source>
        <dbReference type="ARBA" id="ARBA00022452"/>
    </source>
</evidence>
<dbReference type="Pfam" id="PF07715">
    <property type="entry name" value="Plug"/>
    <property type="match status" value="1"/>
</dbReference>
<comment type="similarity">
    <text evidence="10 11">Belongs to the TonB-dependent receptor family.</text>
</comment>
<keyword evidence="8 15" id="KW-0675">Receptor</keyword>
<dbReference type="PANTHER" id="PTHR30069:SF29">
    <property type="entry name" value="HEMOGLOBIN AND HEMOGLOBIN-HAPTOGLOBIN-BINDING PROTEIN 1-RELATED"/>
    <property type="match status" value="1"/>
</dbReference>
<dbReference type="GO" id="GO:0009279">
    <property type="term" value="C:cell outer membrane"/>
    <property type="evidence" value="ECO:0007669"/>
    <property type="project" value="UniProtKB-SubCell"/>
</dbReference>
<comment type="subcellular location">
    <subcellularLocation>
        <location evidence="1 10">Cell outer membrane</location>
        <topology evidence="1 10">Multi-pass membrane protein</topology>
    </subcellularLocation>
</comment>
<keyword evidence="2 10" id="KW-0813">Transport</keyword>
<keyword evidence="9 10" id="KW-0998">Cell outer membrane</keyword>